<gene>
    <name evidence="2" type="ORF">QJ522_01945</name>
</gene>
<dbReference type="PANTHER" id="PTHR36114:SF1">
    <property type="entry name" value="16.7 KDA PROTEIN IN WHIE LOCUS"/>
    <property type="match status" value="1"/>
</dbReference>
<dbReference type="EMBL" id="JASCXX010000002">
    <property type="protein sequence ID" value="MDI6447790.1"/>
    <property type="molecule type" value="Genomic_DNA"/>
</dbReference>
<organism evidence="2 3">
    <name type="scientific">Anaerobaca lacustris</name>
    <dbReference type="NCBI Taxonomy" id="3044600"/>
    <lineage>
        <taxon>Bacteria</taxon>
        <taxon>Pseudomonadati</taxon>
        <taxon>Planctomycetota</taxon>
        <taxon>Phycisphaerae</taxon>
        <taxon>Sedimentisphaerales</taxon>
        <taxon>Anaerobacaceae</taxon>
        <taxon>Anaerobaca</taxon>
    </lineage>
</organism>
<dbReference type="CDD" id="cd02214">
    <property type="entry name" value="cupin_MJ1618"/>
    <property type="match status" value="1"/>
</dbReference>
<dbReference type="InterPro" id="IPR014710">
    <property type="entry name" value="RmlC-like_jellyroll"/>
</dbReference>
<accession>A0AAW6TSY4</accession>
<dbReference type="Gene3D" id="2.60.120.10">
    <property type="entry name" value="Jelly Rolls"/>
    <property type="match status" value="1"/>
</dbReference>
<evidence type="ECO:0000313" key="3">
    <source>
        <dbReference type="Proteomes" id="UP001431776"/>
    </source>
</evidence>
<keyword evidence="3" id="KW-1185">Reference proteome</keyword>
<evidence type="ECO:0000259" key="1">
    <source>
        <dbReference type="Pfam" id="PF07883"/>
    </source>
</evidence>
<proteinExistence type="predicted"/>
<protein>
    <submittedName>
        <fullName evidence="2">Cupin domain-containing protein</fullName>
    </submittedName>
</protein>
<dbReference type="SUPFAM" id="SSF51182">
    <property type="entry name" value="RmlC-like cupins"/>
    <property type="match status" value="1"/>
</dbReference>
<dbReference type="InterPro" id="IPR011051">
    <property type="entry name" value="RmlC_Cupin_sf"/>
</dbReference>
<evidence type="ECO:0000313" key="2">
    <source>
        <dbReference type="EMBL" id="MDI6447790.1"/>
    </source>
</evidence>
<feature type="domain" description="Cupin type-2" evidence="1">
    <location>
        <begin position="40"/>
        <end position="107"/>
    </location>
</feature>
<dbReference type="Proteomes" id="UP001431776">
    <property type="component" value="Unassembled WGS sequence"/>
</dbReference>
<dbReference type="InterPro" id="IPR052044">
    <property type="entry name" value="PKS_Associated_Protein"/>
</dbReference>
<dbReference type="Pfam" id="PF07883">
    <property type="entry name" value="Cupin_2"/>
    <property type="match status" value="1"/>
</dbReference>
<dbReference type="InterPro" id="IPR013096">
    <property type="entry name" value="Cupin_2"/>
</dbReference>
<reference evidence="2" key="1">
    <citation type="submission" date="2023-05" db="EMBL/GenBank/DDBJ databases">
        <title>Anaerotaeda fermentans gen. nov., sp. nov., a novel anaerobic planctomycete of the new family within the order Sedimentisphaerales isolated from Taman Peninsula, Russia.</title>
        <authorList>
            <person name="Khomyakova M.A."/>
            <person name="Merkel A.Y."/>
            <person name="Slobodkin A.I."/>
        </authorList>
    </citation>
    <scope>NUCLEOTIDE SEQUENCE</scope>
    <source>
        <strain evidence="2">M17dextr</strain>
    </source>
</reference>
<dbReference type="AlphaFoldDB" id="A0AAW6TSY4"/>
<comment type="caution">
    <text evidence="2">The sequence shown here is derived from an EMBL/GenBank/DDBJ whole genome shotgun (WGS) entry which is preliminary data.</text>
</comment>
<dbReference type="RefSeq" id="WP_349243202.1">
    <property type="nucleotide sequence ID" value="NZ_JASCXX010000002.1"/>
</dbReference>
<name>A0AAW6TSY4_9BACT</name>
<dbReference type="PANTHER" id="PTHR36114">
    <property type="entry name" value="16.7 KDA PROTEIN IN WHIE LOCUS"/>
    <property type="match status" value="1"/>
</dbReference>
<sequence>MLIKLVDDCREFIAGDGSLLRELLHPDKADVQIRYSLAHATVPFGQATKPHRLTTAEVYYIIEGFGTMCIDDESEPVEPGSTVYIPPGATQSIENTGDHELVFLCIVDPAWQPQDEEIIEDG</sequence>